<sequence>MQNSLDTCLKETNRRKRIKLAYESHECLLVLPDSKLFCLASKPSISYLVLCDVLESSPNNIYVKNKICDIISSFNLKPNNLILLLTDAASYMVLGGEK</sequence>
<protein>
    <submittedName>
        <fullName evidence="1">Uncharacterized protein</fullName>
    </submittedName>
</protein>
<proteinExistence type="predicted"/>
<accession>A0A177ARW6</accession>
<dbReference type="Proteomes" id="UP000078046">
    <property type="component" value="Unassembled WGS sequence"/>
</dbReference>
<evidence type="ECO:0000313" key="2">
    <source>
        <dbReference type="Proteomes" id="UP000078046"/>
    </source>
</evidence>
<name>A0A177ARW6_9BILA</name>
<dbReference type="AlphaFoldDB" id="A0A177ARW6"/>
<dbReference type="EMBL" id="LWCA01001978">
    <property type="protein sequence ID" value="OAF64262.1"/>
    <property type="molecule type" value="Genomic_DNA"/>
</dbReference>
<organism evidence="1 2">
    <name type="scientific">Intoshia linei</name>
    <dbReference type="NCBI Taxonomy" id="1819745"/>
    <lineage>
        <taxon>Eukaryota</taxon>
        <taxon>Metazoa</taxon>
        <taxon>Spiralia</taxon>
        <taxon>Lophotrochozoa</taxon>
        <taxon>Mesozoa</taxon>
        <taxon>Orthonectida</taxon>
        <taxon>Rhopaluridae</taxon>
        <taxon>Intoshia</taxon>
    </lineage>
</organism>
<comment type="caution">
    <text evidence="1">The sequence shown here is derived from an EMBL/GenBank/DDBJ whole genome shotgun (WGS) entry which is preliminary data.</text>
</comment>
<gene>
    <name evidence="1" type="ORF">A3Q56_08032</name>
</gene>
<keyword evidence="2" id="KW-1185">Reference proteome</keyword>
<evidence type="ECO:0000313" key="1">
    <source>
        <dbReference type="EMBL" id="OAF64262.1"/>
    </source>
</evidence>
<reference evidence="1 2" key="1">
    <citation type="submission" date="2016-04" db="EMBL/GenBank/DDBJ databases">
        <title>The genome of Intoshia linei affirms orthonectids as highly simplified spiralians.</title>
        <authorList>
            <person name="Mikhailov K.V."/>
            <person name="Slusarev G.S."/>
            <person name="Nikitin M.A."/>
            <person name="Logacheva M.D."/>
            <person name="Penin A."/>
            <person name="Aleoshin V."/>
            <person name="Panchin Y.V."/>
        </authorList>
    </citation>
    <scope>NUCLEOTIDE SEQUENCE [LARGE SCALE GENOMIC DNA]</scope>
    <source>
        <strain evidence="1">Intl2013</strain>
        <tissue evidence="1">Whole animal</tissue>
    </source>
</reference>